<feature type="domain" description="Pop1 N-terminal" evidence="5">
    <location>
        <begin position="194"/>
        <end position="243"/>
    </location>
</feature>
<evidence type="ECO:0000256" key="3">
    <source>
        <dbReference type="ARBA" id="ARBA00023242"/>
    </source>
</evidence>
<sequence>MAAESARSVIKRFWSDQLMLGHVLKLSTVGYEQFPCAQVRVRRNEFNAFLNMYFAKPTDFWALTKQLTIGIGDIVLIRKLDTAATPTVLHAVEKVIMQHGFLIDPITKKRVILKLLYIVVLSASRRLLLYRRIGFLRIMFRYLSFHWPFRMFSECPSQVDAADFIKQRAGAVGNLLAVIDNEKLPKGEVCQGPRTFIQRLPRHMRRRAMSHNVKRLPRRHRHRAEGLIEKSTHRSKPFCRRQRRRPSNLLRLYIRRQRKARWLETHIWHAKRFKMIEAWGYKLADKCFQRCWRASFRDSKRHCTIEDISYFICIELAGRQKQLINGLNELCSSEVGLTFAAVSVLRGHREGRVVLYEQGRYPYGCIGPCSFIWEPCDCPEDNIIRKIWIWVHPSIKTKILSSLRSLFHLGEYKSADAIMDTKKVNCLSDFRLLGSTRNCVLAPDGNISLVLLEDAMLRFRLSGPKSSFILRQVLDVREMAILLDKTATADGLPSETLFARWIRDFPASVSPLKAHVDFWLRSASLQPPDCIGQRRILSLLCSDPRIDIAYKKRLPADIELKPVSMSINELPFSPIWQEMYRLDLLRQKLPEKVINEARHRNVIRGTSVELGQVVNLIPLLLVCQSSSEAASCGWDVIAPAGWGMAFWTAIQYATARAVGLQFAGTFQRECGVAPFPDDWADSEAGNIAAKARDDEARAKYLSRPLKMRPSFSKLKIKYPFEFAWSELIDSWKNFDRRNSSPTDDEPYFVLRNKLALKRLSSMVTTEDWMANSLVRVSIESVGRGVPRRHALICLPNDEDLDRIVETKSSGCVERSGSLNGTLESDLSSEDGDTPAEIGVEKQIDFETLFPNPENVLARKKAEKKKLQKKKKQEKKVASSSSDVTSESVVHFGLRPVIGFVLDGGYSLLKGKGIASGLCSCLALNRLFSETKVRAPSGHMVLFRNTTSMYYRAAVLKVQQDD</sequence>
<dbReference type="STRING" id="36087.A0A077ZFG5"/>
<dbReference type="SUPFAM" id="SSF50249">
    <property type="entry name" value="Nucleic acid-binding proteins"/>
    <property type="match status" value="1"/>
</dbReference>
<dbReference type="Gene3D" id="2.40.50.140">
    <property type="entry name" value="Nucleic acid-binding proteins"/>
    <property type="match status" value="1"/>
</dbReference>
<name>A0A077ZFG5_TRITR</name>
<dbReference type="EMBL" id="HG806372">
    <property type="protein sequence ID" value="CDW58579.1"/>
    <property type="molecule type" value="Genomic_DNA"/>
</dbReference>
<proteinExistence type="predicted"/>
<dbReference type="InterPro" id="IPR009723">
    <property type="entry name" value="Pop1_N"/>
</dbReference>
<feature type="domain" description="POPLD" evidence="6">
    <location>
        <begin position="633"/>
        <end position="724"/>
    </location>
</feature>
<dbReference type="InterPro" id="IPR012340">
    <property type="entry name" value="NA-bd_OB-fold"/>
</dbReference>
<dbReference type="OrthoDB" id="674604at2759"/>
<reference evidence="8" key="1">
    <citation type="submission" date="2014-01" db="EMBL/GenBank/DDBJ databases">
        <authorList>
            <person name="Aslett M."/>
        </authorList>
    </citation>
    <scope>NUCLEOTIDE SEQUENCE</scope>
</reference>
<evidence type="ECO:0000256" key="4">
    <source>
        <dbReference type="SAM" id="MobiDB-lite"/>
    </source>
</evidence>
<dbReference type="Pfam" id="PF06978">
    <property type="entry name" value="POP1_N"/>
    <property type="match status" value="2"/>
</dbReference>
<feature type="region of interest" description="Disordered" evidence="4">
    <location>
        <begin position="859"/>
        <end position="879"/>
    </location>
</feature>
<feature type="compositionally biased region" description="Basic residues" evidence="4">
    <location>
        <begin position="859"/>
        <end position="873"/>
    </location>
</feature>
<evidence type="ECO:0000313" key="9">
    <source>
        <dbReference type="Proteomes" id="UP000030665"/>
    </source>
</evidence>
<gene>
    <name evidence="8" type="ORF">TTRE_0000690001</name>
</gene>
<dbReference type="PANTHER" id="PTHR22731">
    <property type="entry name" value="RIBONUCLEASES P/MRP PROTEIN SUBUNIT POP1"/>
    <property type="match status" value="1"/>
</dbReference>
<evidence type="ECO:0000256" key="2">
    <source>
        <dbReference type="ARBA" id="ARBA00022694"/>
    </source>
</evidence>
<evidence type="ECO:0000259" key="7">
    <source>
        <dbReference type="Pfam" id="PF22770"/>
    </source>
</evidence>
<comment type="subcellular location">
    <subcellularLocation>
        <location evidence="1">Nucleus</location>
    </subcellularLocation>
</comment>
<dbReference type="InterPro" id="IPR055079">
    <property type="entry name" value="POP1_C"/>
</dbReference>
<reference evidence="8" key="2">
    <citation type="submission" date="2014-03" db="EMBL/GenBank/DDBJ databases">
        <title>The whipworm genome and dual-species transcriptomics of an intimate host-pathogen interaction.</title>
        <authorList>
            <person name="Foth B.J."/>
            <person name="Tsai I.J."/>
            <person name="Reid A.J."/>
            <person name="Bancroft A.J."/>
            <person name="Nichol S."/>
            <person name="Tracey A."/>
            <person name="Holroyd N."/>
            <person name="Cotton J.A."/>
            <person name="Stanley E.J."/>
            <person name="Zarowiecki M."/>
            <person name="Liu J.Z."/>
            <person name="Huckvale T."/>
            <person name="Cooper P.J."/>
            <person name="Grencis R.K."/>
            <person name="Berriman M."/>
        </authorList>
    </citation>
    <scope>NUCLEOTIDE SEQUENCE [LARGE SCALE GENOMIC DNA]</scope>
</reference>
<accession>A0A077ZFG5</accession>
<feature type="domain" description="POP1 C-terminal" evidence="7">
    <location>
        <begin position="772"/>
        <end position="957"/>
    </location>
</feature>
<feature type="region of interest" description="Disordered" evidence="4">
    <location>
        <begin position="814"/>
        <end position="833"/>
    </location>
</feature>
<keyword evidence="3" id="KW-0539">Nucleus</keyword>
<evidence type="ECO:0000313" key="8">
    <source>
        <dbReference type="EMBL" id="CDW58579.1"/>
    </source>
</evidence>
<dbReference type="GO" id="GO:0001682">
    <property type="term" value="P:tRNA 5'-leader removal"/>
    <property type="evidence" value="ECO:0007669"/>
    <property type="project" value="InterPro"/>
</dbReference>
<keyword evidence="9" id="KW-1185">Reference proteome</keyword>
<dbReference type="GO" id="GO:0005655">
    <property type="term" value="C:nucleolar ribonuclease P complex"/>
    <property type="evidence" value="ECO:0007669"/>
    <property type="project" value="InterPro"/>
</dbReference>
<dbReference type="InterPro" id="IPR039182">
    <property type="entry name" value="Pop1"/>
</dbReference>
<dbReference type="Pfam" id="PF08170">
    <property type="entry name" value="POPLD"/>
    <property type="match status" value="1"/>
</dbReference>
<protein>
    <submittedName>
        <fullName evidence="8">Lissencephaly 1</fullName>
    </submittedName>
</protein>
<dbReference type="InterPro" id="IPR012590">
    <property type="entry name" value="POPLD_dom"/>
</dbReference>
<feature type="compositionally biased region" description="Polar residues" evidence="4">
    <location>
        <begin position="816"/>
        <end position="825"/>
    </location>
</feature>
<evidence type="ECO:0000256" key="1">
    <source>
        <dbReference type="ARBA" id="ARBA00004123"/>
    </source>
</evidence>
<dbReference type="GO" id="GO:0000172">
    <property type="term" value="C:ribonuclease MRP complex"/>
    <property type="evidence" value="ECO:0007669"/>
    <property type="project" value="InterPro"/>
</dbReference>
<dbReference type="Pfam" id="PF22770">
    <property type="entry name" value="POP1_C"/>
    <property type="match status" value="1"/>
</dbReference>
<evidence type="ECO:0000259" key="5">
    <source>
        <dbReference type="Pfam" id="PF06978"/>
    </source>
</evidence>
<dbReference type="PANTHER" id="PTHR22731:SF3">
    <property type="entry name" value="RIBONUCLEASES P_MRP PROTEIN SUBUNIT POP1"/>
    <property type="match status" value="1"/>
</dbReference>
<keyword evidence="2" id="KW-0819">tRNA processing</keyword>
<feature type="domain" description="Pop1 N-terminal" evidence="5">
    <location>
        <begin position="253"/>
        <end position="318"/>
    </location>
</feature>
<dbReference type="AlphaFoldDB" id="A0A077ZFG5"/>
<evidence type="ECO:0000259" key="6">
    <source>
        <dbReference type="Pfam" id="PF08170"/>
    </source>
</evidence>
<dbReference type="Proteomes" id="UP000030665">
    <property type="component" value="Unassembled WGS sequence"/>
</dbReference>
<organism evidence="8 9">
    <name type="scientific">Trichuris trichiura</name>
    <name type="common">Whipworm</name>
    <name type="synonym">Trichocephalus trichiurus</name>
    <dbReference type="NCBI Taxonomy" id="36087"/>
    <lineage>
        <taxon>Eukaryota</taxon>
        <taxon>Metazoa</taxon>
        <taxon>Ecdysozoa</taxon>
        <taxon>Nematoda</taxon>
        <taxon>Enoplea</taxon>
        <taxon>Dorylaimia</taxon>
        <taxon>Trichinellida</taxon>
        <taxon>Trichuridae</taxon>
        <taxon>Trichuris</taxon>
    </lineage>
</organism>